<evidence type="ECO:0000256" key="2">
    <source>
        <dbReference type="SAM" id="Phobius"/>
    </source>
</evidence>
<comment type="similarity">
    <text evidence="1">Belongs to the asp23 family.</text>
</comment>
<sequence>MKILDRLIIALFALCILVLSFCIIVIPFNISGPLSINSIINMVANMNRNYYYTLAGIVLLIASIRIILSGFSRKDNKTEGSYLVTTNEYGEIIIYSNTIIGLVQNVVDKFSGMNNIKTSVNLLEGQIKIELMGDVLPEINIPDVTKELQAMVKEHIENATGAKVAEVKVRANNVAAPTRVVR</sequence>
<protein>
    <submittedName>
        <fullName evidence="3">Alkaline shock response membrane anchor protein AmaP</fullName>
    </submittedName>
</protein>
<dbReference type="Pfam" id="PF03780">
    <property type="entry name" value="Asp23"/>
    <property type="match status" value="1"/>
</dbReference>
<feature type="transmembrane region" description="Helical" evidence="2">
    <location>
        <begin position="50"/>
        <end position="68"/>
    </location>
</feature>
<accession>A0ABT1S587</accession>
<reference evidence="3 4" key="1">
    <citation type="submission" date="2022-06" db="EMBL/GenBank/DDBJ databases">
        <title>Isolation of gut microbiota from human fecal samples.</title>
        <authorList>
            <person name="Pamer E.G."/>
            <person name="Barat B."/>
            <person name="Waligurski E."/>
            <person name="Medina S."/>
            <person name="Paddock L."/>
            <person name="Mostad J."/>
        </authorList>
    </citation>
    <scope>NUCLEOTIDE SEQUENCE [LARGE SCALE GENOMIC DNA]</scope>
    <source>
        <strain evidence="3 4">DFI.7.95</strain>
    </source>
</reference>
<name>A0ABT1S587_9FIRM</name>
<dbReference type="NCBIfam" id="NF033218">
    <property type="entry name" value="anchor_AmaP"/>
    <property type="match status" value="1"/>
</dbReference>
<proteinExistence type="inferred from homology"/>
<organism evidence="3 4">
    <name type="scientific">Tissierella carlieri</name>
    <dbReference type="NCBI Taxonomy" id="689904"/>
    <lineage>
        <taxon>Bacteria</taxon>
        <taxon>Bacillati</taxon>
        <taxon>Bacillota</taxon>
        <taxon>Tissierellia</taxon>
        <taxon>Tissierellales</taxon>
        <taxon>Tissierellaceae</taxon>
        <taxon>Tissierella</taxon>
    </lineage>
</organism>
<keyword evidence="2" id="KW-1133">Transmembrane helix</keyword>
<feature type="transmembrane region" description="Helical" evidence="2">
    <location>
        <begin position="7"/>
        <end position="30"/>
    </location>
</feature>
<gene>
    <name evidence="3" type="primary">amaP</name>
    <name evidence="3" type="ORF">NE686_00905</name>
</gene>
<keyword evidence="2" id="KW-0472">Membrane</keyword>
<keyword evidence="2" id="KW-0812">Transmembrane</keyword>
<evidence type="ECO:0000313" key="4">
    <source>
        <dbReference type="Proteomes" id="UP001524478"/>
    </source>
</evidence>
<dbReference type="EMBL" id="JANGAC010000001">
    <property type="protein sequence ID" value="MCQ4921628.1"/>
    <property type="molecule type" value="Genomic_DNA"/>
</dbReference>
<dbReference type="Proteomes" id="UP001524478">
    <property type="component" value="Unassembled WGS sequence"/>
</dbReference>
<dbReference type="RefSeq" id="WP_256310137.1">
    <property type="nucleotide sequence ID" value="NZ_JANGAC010000001.1"/>
</dbReference>
<comment type="caution">
    <text evidence="3">The sequence shown here is derived from an EMBL/GenBank/DDBJ whole genome shotgun (WGS) entry which is preliminary data.</text>
</comment>
<evidence type="ECO:0000313" key="3">
    <source>
        <dbReference type="EMBL" id="MCQ4921628.1"/>
    </source>
</evidence>
<keyword evidence="4" id="KW-1185">Reference proteome</keyword>
<dbReference type="InterPro" id="IPR005531">
    <property type="entry name" value="Asp23"/>
</dbReference>
<evidence type="ECO:0000256" key="1">
    <source>
        <dbReference type="ARBA" id="ARBA00005721"/>
    </source>
</evidence>